<dbReference type="eggNOG" id="COG1786">
    <property type="taxonomic scope" value="Bacteria"/>
</dbReference>
<dbReference type="SUPFAM" id="SSF52016">
    <property type="entry name" value="LeuD/IlvD-like"/>
    <property type="match status" value="1"/>
</dbReference>
<dbReference type="GO" id="GO:0016829">
    <property type="term" value="F:lyase activity"/>
    <property type="evidence" value="ECO:0007669"/>
    <property type="project" value="UniProtKB-KW"/>
</dbReference>
<dbReference type="InterPro" id="IPR012016">
    <property type="entry name" value="PMDh-S-like"/>
</dbReference>
<dbReference type="Proteomes" id="UP000829401">
    <property type="component" value="Chromosome"/>
</dbReference>
<accession>T0DNG0</accession>
<organism evidence="3 4">
    <name type="scientific">Alicyclobacillus acidoterrestris (strain ATCC 49025 / DSM 3922 / CIP 106132 / NCIMB 13137 / GD3B)</name>
    <dbReference type="NCBI Taxonomy" id="1356854"/>
    <lineage>
        <taxon>Bacteria</taxon>
        <taxon>Bacillati</taxon>
        <taxon>Bacillota</taxon>
        <taxon>Bacilli</taxon>
        <taxon>Bacillales</taxon>
        <taxon>Alicyclobacillaceae</taxon>
        <taxon>Alicyclobacillus</taxon>
    </lineage>
</organism>
<evidence type="ECO:0000259" key="2">
    <source>
        <dbReference type="Pfam" id="PF01989"/>
    </source>
</evidence>
<evidence type="ECO:0000313" key="4">
    <source>
        <dbReference type="Proteomes" id="UP000829401"/>
    </source>
</evidence>
<dbReference type="STRING" id="1356854.N007_02105"/>
<dbReference type="KEGG" id="aaco:K1I37_00740"/>
<name>T0DNG0_ALIAG</name>
<accession>A0A9E6ZU00</accession>
<dbReference type="PIRSF" id="PIRSF004966">
    <property type="entry name" value="UCP004966"/>
    <property type="match status" value="1"/>
</dbReference>
<keyword evidence="1" id="KW-0456">Lyase</keyword>
<dbReference type="Pfam" id="PF01989">
    <property type="entry name" value="AcnX_swivel_put"/>
    <property type="match status" value="1"/>
</dbReference>
<sequence>MNSVILRGRPIVGGYAEGEALVTSQEISGWGGVEAASGTIIESRHELRGESFKGKVLVFPGAKGSSGWSGIFHTARLAGAAPKAMLFNTMTSKAALGAIVTRVPAITDFDQDPLSVIHTGDWLKIDGDRGVVEVIKRGDSPRTQV</sequence>
<feature type="domain" description="Phosphomevalonate dehydratase small subunit-like" evidence="2">
    <location>
        <begin position="27"/>
        <end position="105"/>
    </location>
</feature>
<dbReference type="InterPro" id="IPR002840">
    <property type="entry name" value="PMDh-S-like_dom"/>
</dbReference>
<evidence type="ECO:0000256" key="1">
    <source>
        <dbReference type="ARBA" id="ARBA00023239"/>
    </source>
</evidence>
<reference evidence="4" key="1">
    <citation type="journal article" date="2022" name="G3 (Bethesda)">
        <title>Unveiling the complete genome sequence of Alicyclobacillus acidoterrestris DSM 3922T, a taint-producing strain.</title>
        <authorList>
            <person name="Leonardo I.C."/>
            <person name="Barreto Crespo M.T."/>
            <person name="Gaspar F.B."/>
        </authorList>
    </citation>
    <scope>NUCLEOTIDE SEQUENCE [LARGE SCALE GENOMIC DNA]</scope>
    <source>
        <strain evidence="4">DSM 3922</strain>
    </source>
</reference>
<dbReference type="RefSeq" id="WP_021294927.1">
    <property type="nucleotide sequence ID" value="NZ_AURB01000024.1"/>
</dbReference>
<protein>
    <submittedName>
        <fullName evidence="3">DUF126 domain-containing protein</fullName>
    </submittedName>
</protein>
<dbReference type="PANTHER" id="PTHR36577:SF3">
    <property type="entry name" value="DUF521 DOMAIN PROTEIN (AFU_ORTHOLOGUE AFUA_6G00490)"/>
    <property type="match status" value="1"/>
</dbReference>
<dbReference type="Gene3D" id="3.50.30.10">
    <property type="entry name" value="Phosphohistidine domain"/>
    <property type="match status" value="1"/>
</dbReference>
<proteinExistence type="predicted"/>
<dbReference type="EMBL" id="CP080467">
    <property type="protein sequence ID" value="UNO49129.1"/>
    <property type="molecule type" value="Genomic_DNA"/>
</dbReference>
<keyword evidence="4" id="KW-1185">Reference proteome</keyword>
<dbReference type="PANTHER" id="PTHR36577">
    <property type="entry name" value="DUF521 DOMAIN PROTEIN (AFU_ORTHOLOGUE AFUA_6G00490)"/>
    <property type="match status" value="1"/>
</dbReference>
<gene>
    <name evidence="3" type="ORF">K1I37_00740</name>
</gene>
<evidence type="ECO:0000313" key="3">
    <source>
        <dbReference type="EMBL" id="UNO49129.1"/>
    </source>
</evidence>
<dbReference type="AlphaFoldDB" id="T0DNG0"/>